<dbReference type="OrthoDB" id="9815592at2"/>
<dbReference type="Gene3D" id="2.160.10.10">
    <property type="entry name" value="Hexapeptide repeat proteins"/>
    <property type="match status" value="1"/>
</dbReference>
<dbReference type="InterPro" id="IPR050484">
    <property type="entry name" value="Transf_Hexapept/Carb_Anhydrase"/>
</dbReference>
<sequence length="200" mass="21145">MSDSQDAGGRDISAALPDISPLAWVAPDCTIRGNVVIGPGSRVMHGARLVAEGGGRIVLGRNCIVLENAVIRATARHDCRIGDHCVFGPQTHVVGADIGDEVFVATGTTILHGASIGAGAEVRIQATVHIRTRLDPGAVVPIGWVAVGNPAHILSPDRHEAIWEVQKDLDFPGFVYGVNRDDPMAMRKIALRLSEDLGQT</sequence>
<name>A0A917YKI0_9RHOB</name>
<accession>A0A917YKI0</accession>
<dbReference type="AlphaFoldDB" id="A0A917YKI0"/>
<comment type="caution">
    <text evidence="1">The sequence shown here is derived from an EMBL/GenBank/DDBJ whole genome shotgun (WGS) entry which is preliminary data.</text>
</comment>
<evidence type="ECO:0008006" key="3">
    <source>
        <dbReference type="Google" id="ProtNLM"/>
    </source>
</evidence>
<protein>
    <recommendedName>
        <fullName evidence="3">Carbonic anhydrase or acetyltransferase, isoleucine patch superfamily</fullName>
    </recommendedName>
</protein>
<dbReference type="Proteomes" id="UP000598196">
    <property type="component" value="Unassembled WGS sequence"/>
</dbReference>
<organism evidence="1 2">
    <name type="scientific">Gemmobacter aquaticus</name>
    <dbReference type="NCBI Taxonomy" id="490185"/>
    <lineage>
        <taxon>Bacteria</taxon>
        <taxon>Pseudomonadati</taxon>
        <taxon>Pseudomonadota</taxon>
        <taxon>Alphaproteobacteria</taxon>
        <taxon>Rhodobacterales</taxon>
        <taxon>Paracoccaceae</taxon>
        <taxon>Gemmobacter</taxon>
    </lineage>
</organism>
<dbReference type="InterPro" id="IPR011004">
    <property type="entry name" value="Trimer_LpxA-like_sf"/>
</dbReference>
<keyword evidence="2" id="KW-1185">Reference proteome</keyword>
<gene>
    <name evidence="1" type="ORF">GCM10010991_14820</name>
</gene>
<proteinExistence type="predicted"/>
<dbReference type="SUPFAM" id="SSF51161">
    <property type="entry name" value="Trimeric LpxA-like enzymes"/>
    <property type="match status" value="1"/>
</dbReference>
<evidence type="ECO:0000313" key="1">
    <source>
        <dbReference type="EMBL" id="GGO30175.1"/>
    </source>
</evidence>
<reference evidence="1 2" key="1">
    <citation type="journal article" date="2014" name="Int. J. Syst. Evol. Microbiol.">
        <title>Complete genome sequence of Corynebacterium casei LMG S-19264T (=DSM 44701T), isolated from a smear-ripened cheese.</title>
        <authorList>
            <consortium name="US DOE Joint Genome Institute (JGI-PGF)"/>
            <person name="Walter F."/>
            <person name="Albersmeier A."/>
            <person name="Kalinowski J."/>
            <person name="Ruckert C."/>
        </authorList>
    </citation>
    <scope>NUCLEOTIDE SEQUENCE [LARGE SCALE GENOMIC DNA]</scope>
    <source>
        <strain evidence="1 2">CGMCC 1.7029</strain>
    </source>
</reference>
<dbReference type="PANTHER" id="PTHR13061:SF29">
    <property type="entry name" value="GAMMA CARBONIC ANHYDRASE-LIKE 1, MITOCHONDRIAL-RELATED"/>
    <property type="match status" value="1"/>
</dbReference>
<evidence type="ECO:0000313" key="2">
    <source>
        <dbReference type="Proteomes" id="UP000598196"/>
    </source>
</evidence>
<dbReference type="PANTHER" id="PTHR13061">
    <property type="entry name" value="DYNACTIN SUBUNIT P25"/>
    <property type="match status" value="1"/>
</dbReference>
<dbReference type="RefSeq" id="WP_146284818.1">
    <property type="nucleotide sequence ID" value="NZ_BMLP01000001.1"/>
</dbReference>
<dbReference type="EMBL" id="BMLP01000001">
    <property type="protein sequence ID" value="GGO30175.1"/>
    <property type="molecule type" value="Genomic_DNA"/>
</dbReference>